<evidence type="ECO:0000256" key="1">
    <source>
        <dbReference type="ARBA" id="ARBA00004196"/>
    </source>
</evidence>
<reference evidence="7 8" key="1">
    <citation type="submission" date="2020-03" db="EMBL/GenBank/DDBJ databases">
        <title>A novel species.</title>
        <authorList>
            <person name="Gao J."/>
        </authorList>
    </citation>
    <scope>NUCLEOTIDE SEQUENCE [LARGE SCALE GENOMIC DNA]</scope>
    <source>
        <strain evidence="7 8">QMT-12</strain>
    </source>
</reference>
<name>A0A6G9H5M2_9ACTN</name>
<feature type="chain" id="PRO_5038976816" evidence="5">
    <location>
        <begin position="21"/>
        <end position="534"/>
    </location>
</feature>
<dbReference type="PIRSF" id="PIRSF002741">
    <property type="entry name" value="MppA"/>
    <property type="match status" value="1"/>
</dbReference>
<dbReference type="Gene3D" id="3.10.105.10">
    <property type="entry name" value="Dipeptide-binding Protein, Domain 3"/>
    <property type="match status" value="1"/>
</dbReference>
<dbReference type="GO" id="GO:0043190">
    <property type="term" value="C:ATP-binding cassette (ABC) transporter complex"/>
    <property type="evidence" value="ECO:0007669"/>
    <property type="project" value="InterPro"/>
</dbReference>
<evidence type="ECO:0000313" key="8">
    <source>
        <dbReference type="Proteomes" id="UP000501179"/>
    </source>
</evidence>
<protein>
    <submittedName>
        <fullName evidence="7">Peptide-binding protein</fullName>
    </submittedName>
</protein>
<dbReference type="Proteomes" id="UP000501179">
    <property type="component" value="Chromosome"/>
</dbReference>
<gene>
    <name evidence="7" type="ORF">HA039_27870</name>
</gene>
<dbReference type="Gene3D" id="3.90.76.10">
    <property type="entry name" value="Dipeptide-binding Protein, Domain 1"/>
    <property type="match status" value="1"/>
</dbReference>
<dbReference type="SUPFAM" id="SSF53850">
    <property type="entry name" value="Periplasmic binding protein-like II"/>
    <property type="match status" value="1"/>
</dbReference>
<organism evidence="7 8">
    <name type="scientific">Streptomyces liangshanensis</name>
    <dbReference type="NCBI Taxonomy" id="2717324"/>
    <lineage>
        <taxon>Bacteria</taxon>
        <taxon>Bacillati</taxon>
        <taxon>Actinomycetota</taxon>
        <taxon>Actinomycetes</taxon>
        <taxon>Kitasatosporales</taxon>
        <taxon>Streptomycetaceae</taxon>
        <taxon>Streptomyces</taxon>
    </lineage>
</organism>
<comment type="similarity">
    <text evidence="2">Belongs to the bacterial solute-binding protein 5 family.</text>
</comment>
<dbReference type="Pfam" id="PF00496">
    <property type="entry name" value="SBP_bac_5"/>
    <property type="match status" value="1"/>
</dbReference>
<feature type="domain" description="Solute-binding protein family 5" evidence="6">
    <location>
        <begin position="84"/>
        <end position="448"/>
    </location>
</feature>
<dbReference type="PANTHER" id="PTHR30290:SF10">
    <property type="entry name" value="PERIPLASMIC OLIGOPEPTIDE-BINDING PROTEIN-RELATED"/>
    <property type="match status" value="1"/>
</dbReference>
<keyword evidence="3" id="KW-0813">Transport</keyword>
<dbReference type="KEGG" id="slia:HA039_27870"/>
<accession>A0A6G9H5M2</accession>
<dbReference type="InterPro" id="IPR030678">
    <property type="entry name" value="Peptide/Ni-bd"/>
</dbReference>
<evidence type="ECO:0000256" key="2">
    <source>
        <dbReference type="ARBA" id="ARBA00005695"/>
    </source>
</evidence>
<dbReference type="EMBL" id="CP050177">
    <property type="protein sequence ID" value="QIQ05606.1"/>
    <property type="molecule type" value="Genomic_DNA"/>
</dbReference>
<comment type="subcellular location">
    <subcellularLocation>
        <location evidence="1">Cell envelope</location>
    </subcellularLocation>
</comment>
<keyword evidence="4 5" id="KW-0732">Signal</keyword>
<evidence type="ECO:0000259" key="6">
    <source>
        <dbReference type="Pfam" id="PF00496"/>
    </source>
</evidence>
<dbReference type="GO" id="GO:0015833">
    <property type="term" value="P:peptide transport"/>
    <property type="evidence" value="ECO:0007669"/>
    <property type="project" value="TreeGrafter"/>
</dbReference>
<evidence type="ECO:0000256" key="3">
    <source>
        <dbReference type="ARBA" id="ARBA00022448"/>
    </source>
</evidence>
<dbReference type="GO" id="GO:0030313">
    <property type="term" value="C:cell envelope"/>
    <property type="evidence" value="ECO:0007669"/>
    <property type="project" value="UniProtKB-SubCell"/>
</dbReference>
<evidence type="ECO:0000256" key="4">
    <source>
        <dbReference type="ARBA" id="ARBA00022729"/>
    </source>
</evidence>
<dbReference type="GO" id="GO:0042597">
    <property type="term" value="C:periplasmic space"/>
    <property type="evidence" value="ECO:0007669"/>
    <property type="project" value="UniProtKB-ARBA"/>
</dbReference>
<dbReference type="InterPro" id="IPR000914">
    <property type="entry name" value="SBP_5_dom"/>
</dbReference>
<dbReference type="AlphaFoldDB" id="A0A6G9H5M2"/>
<sequence length="534" mass="58005">MNRKTLVLSAVVGLLAPVLAGCGGSDGGSGGGDAIVVGTTDPFVATKEAPAPVDPAYTYDTNTWNLLKQTIQTLLYIPRGGGEPLPDAASQCGFTDTGSESYRCTLRSGLTFSNGDPITAEDVKYSIERVSNINDPNGAVGLLANIDKIETSGNEVIFHLKTADATFPYKLSTPIAGIIDPKVYAPKKLLDGFTIEGSGPYTFKAEVKDGKMMKAVYTKNPKYKGALKLQNSKVEIRYFPTAEDMAAALEKGDIDVMNRSMTPEQIQNMQAKPEEHVNLTEIPGQEIRYLAFNTNAPVVKDKAVRQAIASVVNRGDLIKKVYGPMADPLYSVIPSGITGHTNSFFNEYGDGNKTEAAKFLSEANIPTPVKITLNYTTDHYGAATKKEFETLRDQLNSSGLFDVDLKGEPWATFLPKKNEGKFPIFGLGWFPDFPDPDNYIAPFLDKDNILSSPYANKRAIDTLIPESRREADRSAASNTFAELQNIVSSDVPMLPLWQGKQYIAARDDIFGVEWALDSGANLHLWELGRGTAGS</sequence>
<dbReference type="GO" id="GO:1904680">
    <property type="term" value="F:peptide transmembrane transporter activity"/>
    <property type="evidence" value="ECO:0007669"/>
    <property type="project" value="TreeGrafter"/>
</dbReference>
<evidence type="ECO:0000313" key="7">
    <source>
        <dbReference type="EMBL" id="QIQ05606.1"/>
    </source>
</evidence>
<dbReference type="PANTHER" id="PTHR30290">
    <property type="entry name" value="PERIPLASMIC BINDING COMPONENT OF ABC TRANSPORTER"/>
    <property type="match status" value="1"/>
</dbReference>
<keyword evidence="8" id="KW-1185">Reference proteome</keyword>
<dbReference type="Gene3D" id="3.40.190.10">
    <property type="entry name" value="Periplasmic binding protein-like II"/>
    <property type="match status" value="1"/>
</dbReference>
<dbReference type="InterPro" id="IPR039424">
    <property type="entry name" value="SBP_5"/>
</dbReference>
<dbReference type="FunFam" id="3.10.105.10:FF:000012">
    <property type="entry name" value="Peptide/nickel transport system substrate-binding protein"/>
    <property type="match status" value="1"/>
</dbReference>
<evidence type="ECO:0000256" key="5">
    <source>
        <dbReference type="SAM" id="SignalP"/>
    </source>
</evidence>
<dbReference type="RefSeq" id="WP_167034104.1">
    <property type="nucleotide sequence ID" value="NZ_CP050177.1"/>
</dbReference>
<proteinExistence type="inferred from homology"/>
<feature type="signal peptide" evidence="5">
    <location>
        <begin position="1"/>
        <end position="20"/>
    </location>
</feature>
<dbReference type="PROSITE" id="PS51257">
    <property type="entry name" value="PROKAR_LIPOPROTEIN"/>
    <property type="match status" value="1"/>
</dbReference>